<proteinExistence type="predicted"/>
<protein>
    <recommendedName>
        <fullName evidence="1">N-acetyltransferase domain-containing protein</fullName>
    </recommendedName>
</protein>
<organism evidence="2 3">
    <name type="scientific">Paenibacillus albidus</name>
    <dbReference type="NCBI Taxonomy" id="2041023"/>
    <lineage>
        <taxon>Bacteria</taxon>
        <taxon>Bacillati</taxon>
        <taxon>Bacillota</taxon>
        <taxon>Bacilli</taxon>
        <taxon>Bacillales</taxon>
        <taxon>Paenibacillaceae</taxon>
        <taxon>Paenibacillus</taxon>
    </lineage>
</organism>
<dbReference type="GO" id="GO:0016747">
    <property type="term" value="F:acyltransferase activity, transferring groups other than amino-acyl groups"/>
    <property type="evidence" value="ECO:0007669"/>
    <property type="project" value="InterPro"/>
</dbReference>
<reference evidence="2" key="2">
    <citation type="submission" date="2020-09" db="EMBL/GenBank/DDBJ databases">
        <authorList>
            <person name="Sun Q."/>
            <person name="Zhou Y."/>
        </authorList>
    </citation>
    <scope>NUCLEOTIDE SEQUENCE</scope>
    <source>
        <strain evidence="2">CGMCC 1.16134</strain>
    </source>
</reference>
<comment type="caution">
    <text evidence="2">The sequence shown here is derived from an EMBL/GenBank/DDBJ whole genome shotgun (WGS) entry which is preliminary data.</text>
</comment>
<dbReference type="RefSeq" id="WP_189023732.1">
    <property type="nucleotide sequence ID" value="NZ_BMKR01000005.1"/>
</dbReference>
<dbReference type="CDD" id="cd04301">
    <property type="entry name" value="NAT_SF"/>
    <property type="match status" value="1"/>
</dbReference>
<dbReference type="InterPro" id="IPR000182">
    <property type="entry name" value="GNAT_dom"/>
</dbReference>
<dbReference type="EMBL" id="BMKR01000005">
    <property type="protein sequence ID" value="GGF72033.1"/>
    <property type="molecule type" value="Genomic_DNA"/>
</dbReference>
<dbReference type="PROSITE" id="PS51186">
    <property type="entry name" value="GNAT"/>
    <property type="match status" value="1"/>
</dbReference>
<dbReference type="Pfam" id="PF00583">
    <property type="entry name" value="Acetyltransf_1"/>
    <property type="match status" value="1"/>
</dbReference>
<gene>
    <name evidence="2" type="ORF">GCM10010912_16460</name>
</gene>
<dbReference type="AlphaFoldDB" id="A0A917C4Y6"/>
<reference evidence="2" key="1">
    <citation type="journal article" date="2014" name="Int. J. Syst. Evol. Microbiol.">
        <title>Complete genome sequence of Corynebacterium casei LMG S-19264T (=DSM 44701T), isolated from a smear-ripened cheese.</title>
        <authorList>
            <consortium name="US DOE Joint Genome Institute (JGI-PGF)"/>
            <person name="Walter F."/>
            <person name="Albersmeier A."/>
            <person name="Kalinowski J."/>
            <person name="Ruckert C."/>
        </authorList>
    </citation>
    <scope>NUCLEOTIDE SEQUENCE</scope>
    <source>
        <strain evidence="2">CGMCC 1.16134</strain>
    </source>
</reference>
<keyword evidence="3" id="KW-1185">Reference proteome</keyword>
<evidence type="ECO:0000313" key="3">
    <source>
        <dbReference type="Proteomes" id="UP000637643"/>
    </source>
</evidence>
<feature type="domain" description="N-acetyltransferase" evidence="1">
    <location>
        <begin position="2"/>
        <end position="155"/>
    </location>
</feature>
<evidence type="ECO:0000313" key="2">
    <source>
        <dbReference type="EMBL" id="GGF72033.1"/>
    </source>
</evidence>
<accession>A0A917C4Y6</accession>
<sequence>MVQLISVSEESKVTLHNIYQLYLYDFSQFTEEDINSCGLFGVSLDHYWQDPRWNPFFIVHDGKIMGFLVVLFENYDVDPDPTHVIYDFMILKKHRRNGFGKEAAIKAFNLYKANWKVAQMSSNEAAVLFWRSVITEYTNDTYTELYRPDFKKYVQSFNNKDF</sequence>
<evidence type="ECO:0000259" key="1">
    <source>
        <dbReference type="PROSITE" id="PS51186"/>
    </source>
</evidence>
<dbReference type="SUPFAM" id="SSF55729">
    <property type="entry name" value="Acyl-CoA N-acyltransferases (Nat)"/>
    <property type="match status" value="1"/>
</dbReference>
<name>A0A917C4Y6_9BACL</name>
<dbReference type="Gene3D" id="3.40.630.30">
    <property type="match status" value="1"/>
</dbReference>
<dbReference type="InterPro" id="IPR016181">
    <property type="entry name" value="Acyl_CoA_acyltransferase"/>
</dbReference>
<dbReference type="Proteomes" id="UP000637643">
    <property type="component" value="Unassembled WGS sequence"/>
</dbReference>